<dbReference type="AlphaFoldDB" id="A0A9P1I5T3"/>
<evidence type="ECO:0000313" key="2">
    <source>
        <dbReference type="Proteomes" id="UP001152747"/>
    </source>
</evidence>
<dbReference type="EMBL" id="CANHGI010000001">
    <property type="protein sequence ID" value="CAI5438611.1"/>
    <property type="molecule type" value="Genomic_DNA"/>
</dbReference>
<keyword evidence="2" id="KW-1185">Reference proteome</keyword>
<comment type="caution">
    <text evidence="1">The sequence shown here is derived from an EMBL/GenBank/DDBJ whole genome shotgun (WGS) entry which is preliminary data.</text>
</comment>
<accession>A0A9P1I5T3</accession>
<reference evidence="1" key="1">
    <citation type="submission" date="2022-11" db="EMBL/GenBank/DDBJ databases">
        <authorList>
            <person name="Kikuchi T."/>
        </authorList>
    </citation>
    <scope>NUCLEOTIDE SEQUENCE</scope>
    <source>
        <strain evidence="1">PS1010</strain>
    </source>
</reference>
<sequence>MNSGFLYEAVFNFVLEKKQSKTYDLNGPGRKYCLEPNTLQWLFLETKIELSKFDLTITSKRANKEIEIARKNFAGQNCIVFIFNTSDEDDLDCSLTMGNAIVEKYYCCVGMAGKEHTKNELVTTTTSDATINAIRSEILNMSTNDISIPPPELT</sequence>
<dbReference type="Proteomes" id="UP001152747">
    <property type="component" value="Unassembled WGS sequence"/>
</dbReference>
<name>A0A9P1I5T3_9PELO</name>
<proteinExistence type="predicted"/>
<protein>
    <submittedName>
        <fullName evidence="1">Uncharacterized protein</fullName>
    </submittedName>
</protein>
<evidence type="ECO:0000313" key="1">
    <source>
        <dbReference type="EMBL" id="CAI5438611.1"/>
    </source>
</evidence>
<gene>
    <name evidence="1" type="ORF">CAMP_LOCUS1248</name>
</gene>
<organism evidence="1 2">
    <name type="scientific">Caenorhabditis angaria</name>
    <dbReference type="NCBI Taxonomy" id="860376"/>
    <lineage>
        <taxon>Eukaryota</taxon>
        <taxon>Metazoa</taxon>
        <taxon>Ecdysozoa</taxon>
        <taxon>Nematoda</taxon>
        <taxon>Chromadorea</taxon>
        <taxon>Rhabditida</taxon>
        <taxon>Rhabditina</taxon>
        <taxon>Rhabditomorpha</taxon>
        <taxon>Rhabditoidea</taxon>
        <taxon>Rhabditidae</taxon>
        <taxon>Peloderinae</taxon>
        <taxon>Caenorhabditis</taxon>
    </lineage>
</organism>